<dbReference type="Gene3D" id="3.40.430.10">
    <property type="entry name" value="Dihydrofolate Reductase, subunit A"/>
    <property type="match status" value="1"/>
</dbReference>
<dbReference type="Pfam" id="PF01872">
    <property type="entry name" value="RibD_C"/>
    <property type="match status" value="1"/>
</dbReference>
<dbReference type="Proteomes" id="UP000281028">
    <property type="component" value="Unassembled WGS sequence"/>
</dbReference>
<dbReference type="EMBL" id="RIAR02000001">
    <property type="protein sequence ID" value="NSL86021.1"/>
    <property type="molecule type" value="Genomic_DNA"/>
</dbReference>
<dbReference type="GO" id="GO:0009231">
    <property type="term" value="P:riboflavin biosynthetic process"/>
    <property type="evidence" value="ECO:0007669"/>
    <property type="project" value="InterPro"/>
</dbReference>
<comment type="caution">
    <text evidence="1">The sequence shown here is derived from an EMBL/GenBank/DDBJ whole genome shotgun (WGS) entry which is preliminary data.</text>
</comment>
<dbReference type="InterPro" id="IPR024072">
    <property type="entry name" value="DHFR-like_dom_sf"/>
</dbReference>
<dbReference type="AlphaFoldDB" id="A0A3S1BLJ8"/>
<dbReference type="OrthoDB" id="195113at2"/>
<gene>
    <name evidence="1" type="ORF">ECE50_004210</name>
</gene>
<dbReference type="SUPFAM" id="SSF53597">
    <property type="entry name" value="Dihydrofolate reductase-like"/>
    <property type="match status" value="1"/>
</dbReference>
<sequence>MRQLILNLAMTYDGFIEGPNGELDWIVKDPDIDFGDILNDILRDKDIIFYGRVSYDKFGNAGPDENAGEKIRQAYQLLHSKTKYVFSGTKTGDHTNAIFINSGIRERVMEIKQQPGGNIWLYGGAKLVTTLLNMDLIDEYRLAVHPVILGKGKPLFQHIEEKHRLLLAETKDYKSGVVLQTYKADRSGASG</sequence>
<dbReference type="InterPro" id="IPR002734">
    <property type="entry name" value="RibDG_C"/>
</dbReference>
<evidence type="ECO:0000313" key="2">
    <source>
        <dbReference type="Proteomes" id="UP000281028"/>
    </source>
</evidence>
<proteinExistence type="predicted"/>
<name>A0A3S1BLJ8_9BACT</name>
<accession>A0A3S1BLJ8</accession>
<dbReference type="GO" id="GO:0008703">
    <property type="term" value="F:5-amino-6-(5-phosphoribosylamino)uracil reductase activity"/>
    <property type="evidence" value="ECO:0007669"/>
    <property type="project" value="InterPro"/>
</dbReference>
<dbReference type="PANTHER" id="PTHR38011">
    <property type="entry name" value="DIHYDROFOLATE REDUCTASE FAMILY PROTEIN (AFU_ORTHOLOGUE AFUA_8G06820)"/>
    <property type="match status" value="1"/>
</dbReference>
<reference evidence="1" key="1">
    <citation type="submission" date="2020-05" db="EMBL/GenBank/DDBJ databases">
        <title>Chitinophaga laudate sp. nov., isolated from a tropical peat swamp.</title>
        <authorList>
            <person name="Goh C.B.S."/>
            <person name="Lee M.S."/>
            <person name="Parimannan S."/>
            <person name="Pasbakhsh P."/>
            <person name="Yule C.M."/>
            <person name="Rajandas H."/>
            <person name="Loke S."/>
            <person name="Croft L."/>
            <person name="Tan J.B.L."/>
        </authorList>
    </citation>
    <scope>NUCLEOTIDE SEQUENCE</scope>
    <source>
        <strain evidence="1">Mgbs1</strain>
    </source>
</reference>
<protein>
    <submittedName>
        <fullName evidence="1">Dihydrofolate reductase</fullName>
    </submittedName>
</protein>
<dbReference type="InterPro" id="IPR050765">
    <property type="entry name" value="Riboflavin_Biosynth_HTPR"/>
</dbReference>
<keyword evidence="2" id="KW-1185">Reference proteome</keyword>
<evidence type="ECO:0000313" key="1">
    <source>
        <dbReference type="EMBL" id="NSL86021.1"/>
    </source>
</evidence>
<dbReference type="PANTHER" id="PTHR38011:SF11">
    <property type="entry name" value="2,5-DIAMINO-6-RIBOSYLAMINO-4(3H)-PYRIMIDINONE 5'-PHOSPHATE REDUCTASE"/>
    <property type="match status" value="1"/>
</dbReference>
<organism evidence="1 2">
    <name type="scientific">Chitinophaga solisilvae</name>
    <dbReference type="NCBI Taxonomy" id="1233460"/>
    <lineage>
        <taxon>Bacteria</taxon>
        <taxon>Pseudomonadati</taxon>
        <taxon>Bacteroidota</taxon>
        <taxon>Chitinophagia</taxon>
        <taxon>Chitinophagales</taxon>
        <taxon>Chitinophagaceae</taxon>
        <taxon>Chitinophaga</taxon>
    </lineage>
</organism>